<organism evidence="5 6">
    <name type="scientific">Kribbella deserti</name>
    <dbReference type="NCBI Taxonomy" id="1926257"/>
    <lineage>
        <taxon>Bacteria</taxon>
        <taxon>Bacillati</taxon>
        <taxon>Actinomycetota</taxon>
        <taxon>Actinomycetes</taxon>
        <taxon>Propionibacteriales</taxon>
        <taxon>Kribbellaceae</taxon>
        <taxon>Kribbella</taxon>
    </lineage>
</organism>
<dbReference type="PANTHER" id="PTHR11010">
    <property type="entry name" value="PROTEASE S28 PRO-X CARBOXYPEPTIDASE-RELATED"/>
    <property type="match status" value="1"/>
</dbReference>
<keyword evidence="1 5" id="KW-0645">Protease</keyword>
<dbReference type="EMBL" id="JBHLTC010000032">
    <property type="protein sequence ID" value="MFC0627354.1"/>
    <property type="molecule type" value="Genomic_DNA"/>
</dbReference>
<dbReference type="SUPFAM" id="SSF53474">
    <property type="entry name" value="alpha/beta-Hydrolases"/>
    <property type="match status" value="1"/>
</dbReference>
<dbReference type="PANTHER" id="PTHR11010:SF38">
    <property type="entry name" value="LYSOSOMAL PRO-X CARBOXYPEPTIDASE"/>
    <property type="match status" value="1"/>
</dbReference>
<gene>
    <name evidence="5" type="ORF">ACFFGN_24985</name>
</gene>
<dbReference type="InterPro" id="IPR029058">
    <property type="entry name" value="AB_hydrolase_fold"/>
</dbReference>
<protein>
    <submittedName>
        <fullName evidence="5">S28 family serine protease</fullName>
    </submittedName>
</protein>
<sequence length="479" mass="52694">MLRPRSITALAVAALLPVIPLTAAPANAVPVPAYNATQTALDPVEEVRAKLAAIPGLRVQSATVVSGKPFFVLQYRQPADHRKPQGETFEQRVTLWHRGFDRPTVLHTTGYGGVGGAFTSEPTRLLDANQLNVEQRFFNTSTPASKDWSKLTIWQAATDQHRIAQAFKKALYGAKWVNTGASKGGMTSVYHRRFYPNDVDATVAYVAPHDVFNKADSYVGFIQQAGTDPACNAALRNAQRNALLRRTAMVAKLEAHAKANGFTYEDTFGTADRAFEAAVLDTPFAFWQYSNQAACPSVPGSATATDQELFDFFDQVAGWGFYTDEGTAGFLPYYFQATHQLNWPDVASRTTWLRGLLRYKEAGDAPAAVPDAIEPRHDPLAMLDVQAWLSAAGSRMLFVYGENDPWSAERFEPGRGTRDSHWFTVPNGNHGSNINQLPAAERTQAVQILQKWMDVPVTALATQRTAQAIDPGAQHKHMR</sequence>
<keyword evidence="6" id="KW-1185">Reference proteome</keyword>
<evidence type="ECO:0000256" key="2">
    <source>
        <dbReference type="ARBA" id="ARBA00022729"/>
    </source>
</evidence>
<dbReference type="Proteomes" id="UP001589890">
    <property type="component" value="Unassembled WGS sequence"/>
</dbReference>
<comment type="caution">
    <text evidence="5">The sequence shown here is derived from an EMBL/GenBank/DDBJ whole genome shotgun (WGS) entry which is preliminary data.</text>
</comment>
<dbReference type="RefSeq" id="WP_380051937.1">
    <property type="nucleotide sequence ID" value="NZ_JBHLTC010000032.1"/>
</dbReference>
<dbReference type="Pfam" id="PF05576">
    <property type="entry name" value="Peptidase_S37"/>
    <property type="match status" value="1"/>
</dbReference>
<evidence type="ECO:0000256" key="4">
    <source>
        <dbReference type="SAM" id="SignalP"/>
    </source>
</evidence>
<dbReference type="GO" id="GO:0006508">
    <property type="term" value="P:proteolysis"/>
    <property type="evidence" value="ECO:0007669"/>
    <property type="project" value="UniProtKB-KW"/>
</dbReference>
<keyword evidence="2 4" id="KW-0732">Signal</keyword>
<evidence type="ECO:0000313" key="6">
    <source>
        <dbReference type="Proteomes" id="UP001589890"/>
    </source>
</evidence>
<evidence type="ECO:0000256" key="1">
    <source>
        <dbReference type="ARBA" id="ARBA00022670"/>
    </source>
</evidence>
<keyword evidence="3" id="KW-0378">Hydrolase</keyword>
<accession>A0ABV6QRU5</accession>
<feature type="chain" id="PRO_5047302567" evidence="4">
    <location>
        <begin position="29"/>
        <end position="479"/>
    </location>
</feature>
<proteinExistence type="predicted"/>
<evidence type="ECO:0000313" key="5">
    <source>
        <dbReference type="EMBL" id="MFC0627354.1"/>
    </source>
</evidence>
<feature type="signal peptide" evidence="4">
    <location>
        <begin position="1"/>
        <end position="28"/>
    </location>
</feature>
<dbReference type="Gene3D" id="3.40.50.1820">
    <property type="entry name" value="alpha/beta hydrolase"/>
    <property type="match status" value="1"/>
</dbReference>
<dbReference type="InterPro" id="IPR008761">
    <property type="entry name" value="Peptidase_S37"/>
</dbReference>
<name>A0ABV6QRU5_9ACTN</name>
<reference evidence="5 6" key="1">
    <citation type="submission" date="2024-09" db="EMBL/GenBank/DDBJ databases">
        <authorList>
            <person name="Sun Q."/>
            <person name="Mori K."/>
        </authorList>
    </citation>
    <scope>NUCLEOTIDE SEQUENCE [LARGE SCALE GENOMIC DNA]</scope>
    <source>
        <strain evidence="5 6">CGMCC 1.15906</strain>
    </source>
</reference>
<evidence type="ECO:0000256" key="3">
    <source>
        <dbReference type="ARBA" id="ARBA00022801"/>
    </source>
</evidence>
<dbReference type="GO" id="GO:0008233">
    <property type="term" value="F:peptidase activity"/>
    <property type="evidence" value="ECO:0007669"/>
    <property type="project" value="UniProtKB-KW"/>
</dbReference>